<protein>
    <submittedName>
        <fullName evidence="1">Uncharacterized protein</fullName>
    </submittedName>
</protein>
<dbReference type="AlphaFoldDB" id="A0A7X1KNR4"/>
<reference evidence="1 2" key="1">
    <citation type="submission" date="2020-08" db="EMBL/GenBank/DDBJ databases">
        <title>The genome sequence of type strain Novosphingobium piscinae KCTC 42194.</title>
        <authorList>
            <person name="Liu Y."/>
        </authorList>
    </citation>
    <scope>NUCLEOTIDE SEQUENCE [LARGE SCALE GENOMIC DNA]</scope>
    <source>
        <strain evidence="1 2">KCTC 42194</strain>
    </source>
</reference>
<dbReference type="EMBL" id="JACLAX010000001">
    <property type="protein sequence ID" value="MBC2667620.1"/>
    <property type="molecule type" value="Genomic_DNA"/>
</dbReference>
<comment type="caution">
    <text evidence="1">The sequence shown here is derived from an EMBL/GenBank/DDBJ whole genome shotgun (WGS) entry which is preliminary data.</text>
</comment>
<dbReference type="RefSeq" id="WP_185677510.1">
    <property type="nucleotide sequence ID" value="NZ_JACLAX010000001.1"/>
</dbReference>
<name>A0A7X1KNR4_9SPHN</name>
<keyword evidence="2" id="KW-1185">Reference proteome</keyword>
<dbReference type="Proteomes" id="UP000551327">
    <property type="component" value="Unassembled WGS sequence"/>
</dbReference>
<organism evidence="1 2">
    <name type="scientific">Novosphingobium piscinae</name>
    <dbReference type="NCBI Taxonomy" id="1507448"/>
    <lineage>
        <taxon>Bacteria</taxon>
        <taxon>Pseudomonadati</taxon>
        <taxon>Pseudomonadota</taxon>
        <taxon>Alphaproteobacteria</taxon>
        <taxon>Sphingomonadales</taxon>
        <taxon>Sphingomonadaceae</taxon>
        <taxon>Novosphingobium</taxon>
    </lineage>
</organism>
<evidence type="ECO:0000313" key="1">
    <source>
        <dbReference type="EMBL" id="MBC2667620.1"/>
    </source>
</evidence>
<accession>A0A7X1KNR4</accession>
<proteinExistence type="predicted"/>
<gene>
    <name evidence="1" type="ORF">H7F53_00505</name>
</gene>
<sequence>MYDYVDRPVASLNHGGQLLVWAMRRWVEAMRARTCPAAPIAPGFARWRLLGALPPFLRMMALFNRHGRETFGFCALTCPQVSEHEALIVALVGDLGQRPASAIRHSVELLVEEDAVGPLTLCLMQLGQTLAASDLQPCRLRLDHHTGPAHPGGIPGG</sequence>
<evidence type="ECO:0000313" key="2">
    <source>
        <dbReference type="Proteomes" id="UP000551327"/>
    </source>
</evidence>